<sequence length="196" mass="21370">MSRTLILFFHPTPSRSKANAALLAAARPLPGVEILDMGALNPEGAIDIEAEVGRLLAADRLVLQFPVQWYATPPLLKAWQDAVLTWLFYIRPEEGARLHGLPVTLAVTAGNVPEAYGPAGVNLYPLEELLRPLEATAHRCGMTWSRPFLLYRANKLTVEELAAAGEAYAAHLKRWIAATAEAVSAREPSLRILAEA</sequence>
<comment type="caution">
    <text evidence="3">The sequence shown here is derived from an EMBL/GenBank/DDBJ whole genome shotgun (WGS) entry which is preliminary data.</text>
</comment>
<dbReference type="SUPFAM" id="SSF52218">
    <property type="entry name" value="Flavoproteins"/>
    <property type="match status" value="1"/>
</dbReference>
<gene>
    <name evidence="3" type="ORF">CR165_22540</name>
</gene>
<keyword evidence="4" id="KW-1185">Reference proteome</keyword>
<evidence type="ECO:0000256" key="1">
    <source>
        <dbReference type="ARBA" id="ARBA00023002"/>
    </source>
</evidence>
<accession>A0A2U1UY39</accession>
<feature type="domain" description="Flavodoxin-like fold" evidence="2">
    <location>
        <begin position="3"/>
        <end position="172"/>
    </location>
</feature>
<name>A0A2U1UY39_9PROT</name>
<dbReference type="GO" id="GO:0003955">
    <property type="term" value="F:NAD(P)H dehydrogenase (quinone) activity"/>
    <property type="evidence" value="ECO:0007669"/>
    <property type="project" value="TreeGrafter"/>
</dbReference>
<dbReference type="Proteomes" id="UP000245048">
    <property type="component" value="Unassembled WGS sequence"/>
</dbReference>
<dbReference type="EMBL" id="PDOA01000031">
    <property type="protein sequence ID" value="PWC26579.1"/>
    <property type="molecule type" value="Genomic_DNA"/>
</dbReference>
<evidence type="ECO:0000313" key="3">
    <source>
        <dbReference type="EMBL" id="PWC26579.1"/>
    </source>
</evidence>
<dbReference type="InterPro" id="IPR046980">
    <property type="entry name" value="KefG/KefF"/>
</dbReference>
<reference evidence="4" key="1">
    <citation type="submission" date="2017-10" db="EMBL/GenBank/DDBJ databases">
        <authorList>
            <person name="Toshchakov S.V."/>
            <person name="Goeva M.A."/>
        </authorList>
    </citation>
    <scope>NUCLEOTIDE SEQUENCE [LARGE SCALE GENOMIC DNA]</scope>
    <source>
        <strain evidence="4">JR1/69-1-13</strain>
    </source>
</reference>
<dbReference type="GO" id="GO:0010181">
    <property type="term" value="F:FMN binding"/>
    <property type="evidence" value="ECO:0007669"/>
    <property type="project" value="TreeGrafter"/>
</dbReference>
<dbReference type="OrthoDB" id="9798454at2"/>
<dbReference type="InterPro" id="IPR029039">
    <property type="entry name" value="Flavoprotein-like_sf"/>
</dbReference>
<dbReference type="InterPro" id="IPR003680">
    <property type="entry name" value="Flavodoxin_fold"/>
</dbReference>
<dbReference type="GO" id="GO:0009055">
    <property type="term" value="F:electron transfer activity"/>
    <property type="evidence" value="ECO:0007669"/>
    <property type="project" value="TreeGrafter"/>
</dbReference>
<dbReference type="PANTHER" id="PTHR47307:SF1">
    <property type="entry name" value="GLUTATHIONE-REGULATED POTASSIUM-EFFLUX SYSTEM ANCILLARY PROTEIN KEFG"/>
    <property type="match status" value="1"/>
</dbReference>
<organism evidence="3 4">
    <name type="scientific">Teichococcus aestuarii</name>
    <dbReference type="NCBI Taxonomy" id="568898"/>
    <lineage>
        <taxon>Bacteria</taxon>
        <taxon>Pseudomonadati</taxon>
        <taxon>Pseudomonadota</taxon>
        <taxon>Alphaproteobacteria</taxon>
        <taxon>Acetobacterales</taxon>
        <taxon>Roseomonadaceae</taxon>
        <taxon>Roseomonas</taxon>
    </lineage>
</organism>
<keyword evidence="1" id="KW-0560">Oxidoreductase</keyword>
<dbReference type="PANTHER" id="PTHR47307">
    <property type="entry name" value="GLUTATHIONE-REGULATED POTASSIUM-EFFLUX SYSTEM ANCILLARY PROTEIN KEFG"/>
    <property type="match status" value="1"/>
</dbReference>
<dbReference type="AlphaFoldDB" id="A0A2U1UY39"/>
<dbReference type="RefSeq" id="WP_109519173.1">
    <property type="nucleotide sequence ID" value="NZ_PDOA01000031.1"/>
</dbReference>
<evidence type="ECO:0000313" key="4">
    <source>
        <dbReference type="Proteomes" id="UP000245048"/>
    </source>
</evidence>
<protein>
    <submittedName>
        <fullName evidence="3">NAD(P)H dehydrogenase</fullName>
    </submittedName>
</protein>
<evidence type="ECO:0000259" key="2">
    <source>
        <dbReference type="Pfam" id="PF02525"/>
    </source>
</evidence>
<dbReference type="Gene3D" id="3.40.50.360">
    <property type="match status" value="1"/>
</dbReference>
<dbReference type="Pfam" id="PF02525">
    <property type="entry name" value="Flavodoxin_2"/>
    <property type="match status" value="1"/>
</dbReference>
<proteinExistence type="predicted"/>